<dbReference type="PANTHER" id="PTHR44688:SF16">
    <property type="entry name" value="DNA-BINDING TRANSCRIPTIONAL ACTIVATOR DEVR_DOSR"/>
    <property type="match status" value="1"/>
</dbReference>
<keyword evidence="2" id="KW-0238">DNA-binding</keyword>
<gene>
    <name evidence="5" type="ORF">UFOPK1395_00706</name>
</gene>
<dbReference type="InterPro" id="IPR000792">
    <property type="entry name" value="Tscrpt_reg_LuxR_C"/>
</dbReference>
<evidence type="ECO:0000256" key="2">
    <source>
        <dbReference type="ARBA" id="ARBA00023125"/>
    </source>
</evidence>
<dbReference type="PRINTS" id="PR00038">
    <property type="entry name" value="HTHLUXR"/>
</dbReference>
<evidence type="ECO:0000259" key="4">
    <source>
        <dbReference type="PROSITE" id="PS50043"/>
    </source>
</evidence>
<accession>A0A6J6B8Y5</accession>
<dbReference type="Gene3D" id="1.10.10.10">
    <property type="entry name" value="Winged helix-like DNA-binding domain superfamily/Winged helix DNA-binding domain"/>
    <property type="match status" value="1"/>
</dbReference>
<dbReference type="SUPFAM" id="SSF46894">
    <property type="entry name" value="C-terminal effector domain of the bipartite response regulators"/>
    <property type="match status" value="1"/>
</dbReference>
<evidence type="ECO:0000313" key="5">
    <source>
        <dbReference type="EMBL" id="CAB4534803.1"/>
    </source>
</evidence>
<dbReference type="InterPro" id="IPR036388">
    <property type="entry name" value="WH-like_DNA-bd_sf"/>
</dbReference>
<dbReference type="AlphaFoldDB" id="A0A6J6B8Y5"/>
<dbReference type="GO" id="GO:0006355">
    <property type="term" value="P:regulation of DNA-templated transcription"/>
    <property type="evidence" value="ECO:0007669"/>
    <property type="project" value="InterPro"/>
</dbReference>
<dbReference type="InterPro" id="IPR016032">
    <property type="entry name" value="Sig_transdc_resp-reg_C-effctor"/>
</dbReference>
<keyword evidence="1" id="KW-0805">Transcription regulation</keyword>
<keyword evidence="3" id="KW-0804">Transcription</keyword>
<sequence length="857" mass="96511">MKRGVIPGVNLARTVAPVVPANFLSRKHLFHLFETNMPGATVVAAPAGYGKTMLVAEWAHAQTRPTIWCAVDPNDSPQMFFAHIVQAVRNVLPRFGADFESERFLSPDSYIQFLVREASAVNEDFNFVIDNGPADAEEITPFAQALVDHLPNNVHVVIVRRVTPATSLARYASHGNLCLITSQDLKFSQEEIGVICDLNGLDTNDWKTSKQLVKCNGWPAAIQMMAKNISRGSAITDFKITESSNPLGILALESFNSLNDESKHNLLKLGIVEEFDLEIAAIILGEDFSETYINKLAIDGMFVSVSSGFQRNFTISPIVFEVLQELRSKNKHTEKSTHEKLAQYYISKGAPAQALEHIFQSGNGERITEILRISIRDMAAIGRGDQIIRWAQYGADESPAGEMMKKTIEVVGHLVNLDFEKAESMAAELNFVATQDPRLEFLTQLTAMVMSHVYFARGDFERSQLMITEALAKDYESVGIENVDKIALLRLQANIAFIYDDEELVEVCLLRAKKLQDGKHQSIISYHIGCMTSMTLWCQGRFFEAAEFASIAITQADNNSYSGIAGPFDAMFVLSRCELELSELTQAIETSNQIEHKAESARLWPWYFASTGTRSRIQITQGLITHVVDVINAQREKHKHLQTPNQLGWIIDVTDVFLRFVLNDWKRADELLHRMPKIEMVRQIEMNLKFEADPKRIHSLVAQMPESTPRQRVNKILYQATINIDQENVALNYLRTALDLGAEVGFHEYFVRQNRLYPIMVKAAAAKPTIFIESVVHEMSERIKNSNSDTGALEEKLTNRELEILKHLTTGNPISAIAKQLHISQNTMKTHLRNVYRKLDVDGRHTAVEKARKLLLI</sequence>
<name>A0A6J6B8Y5_9ZZZZ</name>
<evidence type="ECO:0000256" key="1">
    <source>
        <dbReference type="ARBA" id="ARBA00023015"/>
    </source>
</evidence>
<dbReference type="InterPro" id="IPR027417">
    <property type="entry name" value="P-loop_NTPase"/>
</dbReference>
<dbReference type="SUPFAM" id="SSF52540">
    <property type="entry name" value="P-loop containing nucleoside triphosphate hydrolases"/>
    <property type="match status" value="1"/>
</dbReference>
<dbReference type="SMART" id="SM00421">
    <property type="entry name" value="HTH_LUXR"/>
    <property type="match status" value="1"/>
</dbReference>
<dbReference type="PROSITE" id="PS50043">
    <property type="entry name" value="HTH_LUXR_2"/>
    <property type="match status" value="1"/>
</dbReference>
<feature type="domain" description="HTH luxR-type" evidence="4">
    <location>
        <begin position="790"/>
        <end position="855"/>
    </location>
</feature>
<protein>
    <submittedName>
        <fullName evidence="5">Unannotated protein</fullName>
    </submittedName>
</protein>
<evidence type="ECO:0000256" key="3">
    <source>
        <dbReference type="ARBA" id="ARBA00023163"/>
    </source>
</evidence>
<reference evidence="5" key="1">
    <citation type="submission" date="2020-05" db="EMBL/GenBank/DDBJ databases">
        <authorList>
            <person name="Chiriac C."/>
            <person name="Salcher M."/>
            <person name="Ghai R."/>
            <person name="Kavagutti S V."/>
        </authorList>
    </citation>
    <scope>NUCLEOTIDE SEQUENCE</scope>
</reference>
<dbReference type="GO" id="GO:0003677">
    <property type="term" value="F:DNA binding"/>
    <property type="evidence" value="ECO:0007669"/>
    <property type="project" value="UniProtKB-KW"/>
</dbReference>
<dbReference type="PANTHER" id="PTHR44688">
    <property type="entry name" value="DNA-BINDING TRANSCRIPTIONAL ACTIVATOR DEVR_DOSR"/>
    <property type="match status" value="1"/>
</dbReference>
<organism evidence="5">
    <name type="scientific">freshwater metagenome</name>
    <dbReference type="NCBI Taxonomy" id="449393"/>
    <lineage>
        <taxon>unclassified sequences</taxon>
        <taxon>metagenomes</taxon>
        <taxon>ecological metagenomes</taxon>
    </lineage>
</organism>
<dbReference type="Pfam" id="PF00196">
    <property type="entry name" value="GerE"/>
    <property type="match status" value="1"/>
</dbReference>
<dbReference type="EMBL" id="CAEZSB010000064">
    <property type="protein sequence ID" value="CAB4534803.1"/>
    <property type="molecule type" value="Genomic_DNA"/>
</dbReference>
<proteinExistence type="predicted"/>
<dbReference type="CDD" id="cd06170">
    <property type="entry name" value="LuxR_C_like"/>
    <property type="match status" value="1"/>
</dbReference>